<feature type="signal peptide" evidence="1">
    <location>
        <begin position="1"/>
        <end position="24"/>
    </location>
</feature>
<organism evidence="2 3">
    <name type="scientific">Bacteroides faecalis</name>
    <dbReference type="NCBI Taxonomy" id="2447885"/>
    <lineage>
        <taxon>Bacteria</taxon>
        <taxon>Pseudomonadati</taxon>
        <taxon>Bacteroidota</taxon>
        <taxon>Bacteroidia</taxon>
        <taxon>Bacteroidales</taxon>
        <taxon>Bacteroidaceae</taxon>
        <taxon>Bacteroides</taxon>
    </lineage>
</organism>
<comment type="caution">
    <text evidence="2">The sequence shown here is derived from an EMBL/GenBank/DDBJ whole genome shotgun (WGS) entry which is preliminary data.</text>
</comment>
<keyword evidence="3" id="KW-1185">Reference proteome</keyword>
<name>A0A401LUT7_9BACE</name>
<proteinExistence type="predicted"/>
<dbReference type="Proteomes" id="UP000288079">
    <property type="component" value="Unassembled WGS sequence"/>
</dbReference>
<evidence type="ECO:0008006" key="4">
    <source>
        <dbReference type="Google" id="ProtNLM"/>
    </source>
</evidence>
<dbReference type="EMBL" id="BHWB01000005">
    <property type="protein sequence ID" value="GCB35338.1"/>
    <property type="molecule type" value="Genomic_DNA"/>
</dbReference>
<protein>
    <recommendedName>
        <fullName evidence="4">Major fimbrial subunit protein N-terminal domain-containing protein</fullName>
    </recommendedName>
</protein>
<keyword evidence="1" id="KW-0732">Signal</keyword>
<reference evidence="2 3" key="1">
    <citation type="submission" date="2018-10" db="EMBL/GenBank/DDBJ databases">
        <title>Draft Genome Sequence of Bacteroides sp. KCTC 15687.</title>
        <authorList>
            <person name="Yu S.Y."/>
            <person name="Kim J.S."/>
            <person name="Oh B.S."/>
            <person name="Park S.H."/>
            <person name="Kang S.W."/>
            <person name="Park J.E."/>
            <person name="Choi S.H."/>
            <person name="Han K.I."/>
            <person name="Lee K.C."/>
            <person name="Eom M.K."/>
            <person name="Suh M.K."/>
            <person name="Lee D.H."/>
            <person name="Yoon H."/>
            <person name="Kim B."/>
            <person name="Yang S.J."/>
            <person name="Lee J.S."/>
            <person name="Lee J.H."/>
        </authorList>
    </citation>
    <scope>NUCLEOTIDE SEQUENCE [LARGE SCALE GENOMIC DNA]</scope>
    <source>
        <strain evidence="2 3">KCTC 15687</strain>
    </source>
</reference>
<gene>
    <name evidence="2" type="ORF">KGMB02408_22830</name>
</gene>
<evidence type="ECO:0000313" key="3">
    <source>
        <dbReference type="Proteomes" id="UP000288079"/>
    </source>
</evidence>
<evidence type="ECO:0000313" key="2">
    <source>
        <dbReference type="EMBL" id="GCB35338.1"/>
    </source>
</evidence>
<feature type="chain" id="PRO_5018984428" description="Major fimbrial subunit protein N-terminal domain-containing protein" evidence="1">
    <location>
        <begin position="25"/>
        <end position="388"/>
    </location>
</feature>
<accession>A0A401LUT7</accession>
<evidence type="ECO:0000256" key="1">
    <source>
        <dbReference type="SAM" id="SignalP"/>
    </source>
</evidence>
<sequence>MIMKKSLLSVFTMVAMAAAFTACSNDDIEVPDVKNGEARSVFMKLELPTLTRSTEPPVASGTVATVSNLHVYFHDGTSILKYVNATTTTPITIANLTTGTQITDVPAAATTVTVCGNIPAGTSLPTGGTVAALKAVQLEITSQSAVADVVLSGDDKPLQTWTTGSPALPYAPGITDGDKYAEVEIGPAVARVEIEGLATTASSAVDGFTLEGIYVNNFFEKFNLAGTVVGTKVQYGATPAAYAQGQGLYTPANAGKLFDQSAVAATGIPKEVIPPTAGQRWAYQVVPNGNSTDANEQLQLVFKLSNLAAKAGSSVNFGTGDQFITVRGFKDGSGNIVELEKGKIYTISKADFTFDESNLSTIPNTSAVSVWLKVTVKAWTVVPVKPNL</sequence>
<dbReference type="AlphaFoldDB" id="A0A401LUT7"/>
<dbReference type="PROSITE" id="PS51257">
    <property type="entry name" value="PROKAR_LIPOPROTEIN"/>
    <property type="match status" value="1"/>
</dbReference>